<dbReference type="PANTHER" id="PTHR36766:SF73">
    <property type="entry name" value="NB-ARC DOMAIN-CONTAINING PROTEIN"/>
    <property type="match status" value="1"/>
</dbReference>
<evidence type="ECO:0008006" key="14">
    <source>
        <dbReference type="Google" id="ProtNLM"/>
    </source>
</evidence>
<evidence type="ECO:0000313" key="13">
    <source>
        <dbReference type="EMBL" id="RCV32451.1"/>
    </source>
</evidence>
<dbReference type="Pfam" id="PF25019">
    <property type="entry name" value="LRR_R13L1-DRL21"/>
    <property type="match status" value="1"/>
</dbReference>
<dbReference type="Gene3D" id="3.80.10.10">
    <property type="entry name" value="Ribonuclease Inhibitor"/>
    <property type="match status" value="3"/>
</dbReference>
<feature type="domain" description="Disease resistance R13L4/SHOC-2-like LRR" evidence="11">
    <location>
        <begin position="553"/>
        <end position="663"/>
    </location>
</feature>
<organism evidence="13">
    <name type="scientific">Setaria italica</name>
    <name type="common">Foxtail millet</name>
    <name type="synonym">Panicum italicum</name>
    <dbReference type="NCBI Taxonomy" id="4555"/>
    <lineage>
        <taxon>Eukaryota</taxon>
        <taxon>Viridiplantae</taxon>
        <taxon>Streptophyta</taxon>
        <taxon>Embryophyta</taxon>
        <taxon>Tracheophyta</taxon>
        <taxon>Spermatophyta</taxon>
        <taxon>Magnoliopsida</taxon>
        <taxon>Liliopsida</taxon>
        <taxon>Poales</taxon>
        <taxon>Poaceae</taxon>
        <taxon>PACMAD clade</taxon>
        <taxon>Panicoideae</taxon>
        <taxon>Panicodae</taxon>
        <taxon>Paniceae</taxon>
        <taxon>Cenchrinae</taxon>
        <taxon>Setaria</taxon>
    </lineage>
</organism>
<sequence>MSLRTISAMHASAVVKVARDKLVTALGDAAVTMPEDLRRHLEELKGKMETMVQVLGDAERRSVEEEEEEVREWLMRLEDAAYGIWDMVDEIQANNKGAPVTAVRCPCLPTATARKGWTTASTMDKAKENIEELLEQHLQIFAFRRDEQSVDDAHTGTECFVDEEECIVGREGEKQEIMADILSAARDSSRGLFVLAICGVAGLGKTTIAKMVFSDTTIIRDYARAWVYVGQEFDLKKIGNCILSQLSNKGEHQDSSDVELIMKRLDVLLGGGKKVLIVLDDLWDKVCSALDGLKRMLGAGKNDSKVIVMVTTRTISYGWDYMYETSPLSVTESMELIYRKCGFASRTEEARRELQEILHKIAIKCMGLPSAIHVIGYTLRSKTREEIISVLNSNIWKDTYGICFVSLCLLSYQCMPPNLRLCFAYCAIFPRGHSILKDDLVHHWTALQLIEPSDRLSTRQVADKYIGMLLGMSFLQHSVLPPSDDSSAVYFTLNYLIYDIARWASWGKLIILDGETCYRHFMQKNGYRYARLTNSDVSQQNLSGILSALFHGCSNKQFSDDSFSSAKYLCVLDLRDCWLQKLPDSICQLRQLRYLNLSGSSELVNLPDSFGNLLNLGHIDLSGCSQLLELPASFSNLTNVMHIDLSGCSGLSELPASFGNLTNAMHIDLSGCSGLLELPASFGNLTNAMHIDLSGCSGLLELPASFGNLTNAVHIDLSGCIGLKTLPPESFGVLKKLEHLDLSSCSCLEGIPSVVDGLTNLQHLNLSHPCCYLSQHRFHLKALKYFWVELINLRYLNLSMCLNPIFCYLPEKERIEYIESISCLHNLEHLDLSHNIFLFDIPESLGLLSQLQTLNLSGCSRLKKIEKWMGERNCPKKSLVVSNCLGLERYQFVVHTEKGANRSNLAQLKDVSCKEVEISRLEKVISTEEAQNIGLTEKKKLQKLALVWSAGHNDVSLKDGALLAELVPPQNLQYFELHGYSSEYLPAWLTSSIFSHLPNLVEVTMVDIPSCSNLPSIGVLPNLQRLILRRVAKVTRIDAGYLSGGSKAAFRRLMHVTLDGMINLKELDTYSSSDNFVFPTLDELVINKCPKLRFGDSPPKTRMLVISDCDQLMMYPEKRGKHDISSTCTASAPVTEVVIESCEVPLHSLHIRNCSEKIISPEIMKGHLLSLQLLSFSHCASMTNLPEHVVQDTSIKELVIHECHGIKSLPQSICEEKKKRYPLLRIRDCPELKKWYEKNITECTHIHFIFEYVPGITITLTYGS</sequence>
<accession>A0A368RQN9</accession>
<dbReference type="PROSITE" id="PS51450">
    <property type="entry name" value="LRR"/>
    <property type="match status" value="1"/>
</dbReference>
<dbReference type="InterPro" id="IPR027417">
    <property type="entry name" value="P-loop_NTPase"/>
</dbReference>
<keyword evidence="5" id="KW-0611">Plant defense</keyword>
<dbReference type="Gene3D" id="1.20.5.4130">
    <property type="match status" value="1"/>
</dbReference>
<dbReference type="InterPro" id="IPR036388">
    <property type="entry name" value="WH-like_DNA-bd_sf"/>
</dbReference>
<keyword evidence="6" id="KW-0067">ATP-binding</keyword>
<reference evidence="13" key="2">
    <citation type="submission" date="2015-07" db="EMBL/GenBank/DDBJ databases">
        <authorList>
            <person name="Noorani M."/>
        </authorList>
    </citation>
    <scope>NUCLEOTIDE SEQUENCE</scope>
    <source>
        <strain evidence="13">Yugu1</strain>
    </source>
</reference>
<dbReference type="Gene3D" id="1.10.8.430">
    <property type="entry name" value="Helical domain of apoptotic protease-activating factors"/>
    <property type="match status" value="1"/>
</dbReference>
<dbReference type="Pfam" id="PF18052">
    <property type="entry name" value="Rx_N"/>
    <property type="match status" value="1"/>
</dbReference>
<dbReference type="SUPFAM" id="SSF52058">
    <property type="entry name" value="L domain-like"/>
    <property type="match status" value="2"/>
</dbReference>
<reference evidence="13" key="1">
    <citation type="journal article" date="2012" name="Nat. Biotechnol.">
        <title>Reference genome sequence of the model plant Setaria.</title>
        <authorList>
            <person name="Bennetzen J.L."/>
            <person name="Schmutz J."/>
            <person name="Wang H."/>
            <person name="Percifield R."/>
            <person name="Hawkins J."/>
            <person name="Pontaroli A.C."/>
            <person name="Estep M."/>
            <person name="Feng L."/>
            <person name="Vaughn J.N."/>
            <person name="Grimwood J."/>
            <person name="Jenkins J."/>
            <person name="Barry K."/>
            <person name="Lindquist E."/>
            <person name="Hellsten U."/>
            <person name="Deshpande S."/>
            <person name="Wang X."/>
            <person name="Wu X."/>
            <person name="Mitros T."/>
            <person name="Triplett J."/>
            <person name="Yang X."/>
            <person name="Ye C.Y."/>
            <person name="Mauro-Herrera M."/>
            <person name="Wang L."/>
            <person name="Li P."/>
            <person name="Sharma M."/>
            <person name="Sharma R."/>
            <person name="Ronald P.C."/>
            <person name="Panaud O."/>
            <person name="Kellogg E.A."/>
            <person name="Brutnell T.P."/>
            <person name="Doust A.N."/>
            <person name="Tuskan G.A."/>
            <person name="Rokhsar D."/>
            <person name="Devos K.M."/>
        </authorList>
    </citation>
    <scope>NUCLEOTIDE SEQUENCE [LARGE SCALE GENOMIC DNA]</scope>
    <source>
        <strain evidence="13">Yugu1</strain>
    </source>
</reference>
<dbReference type="InterPro" id="IPR001611">
    <property type="entry name" value="Leu-rich_rpt"/>
</dbReference>
<dbReference type="InterPro" id="IPR002182">
    <property type="entry name" value="NB-ARC"/>
</dbReference>
<comment type="similarity">
    <text evidence="1">Belongs to the disease resistance NB-LRR family.</text>
</comment>
<evidence type="ECO:0000259" key="10">
    <source>
        <dbReference type="Pfam" id="PF23559"/>
    </source>
</evidence>
<keyword evidence="4" id="KW-0547">Nucleotide-binding</keyword>
<evidence type="ECO:0000256" key="1">
    <source>
        <dbReference type="ARBA" id="ARBA00008894"/>
    </source>
</evidence>
<evidence type="ECO:0000256" key="4">
    <source>
        <dbReference type="ARBA" id="ARBA00022741"/>
    </source>
</evidence>
<dbReference type="EMBL" id="CM003534">
    <property type="protein sequence ID" value="RCV32451.1"/>
    <property type="molecule type" value="Genomic_DNA"/>
</dbReference>
<dbReference type="Gene3D" id="1.10.10.10">
    <property type="entry name" value="Winged helix-like DNA-binding domain superfamily/Winged helix DNA-binding domain"/>
    <property type="match status" value="1"/>
</dbReference>
<dbReference type="InterPro" id="IPR032675">
    <property type="entry name" value="LRR_dom_sf"/>
</dbReference>
<dbReference type="OrthoDB" id="2018313at2759"/>
<evidence type="ECO:0000256" key="5">
    <source>
        <dbReference type="ARBA" id="ARBA00022821"/>
    </source>
</evidence>
<dbReference type="InterPro" id="IPR058922">
    <property type="entry name" value="WHD_DRP"/>
</dbReference>
<dbReference type="GO" id="GO:0051707">
    <property type="term" value="P:response to other organism"/>
    <property type="evidence" value="ECO:0007669"/>
    <property type="project" value="UniProtKB-ARBA"/>
</dbReference>
<keyword evidence="2" id="KW-0433">Leucine-rich repeat</keyword>
<proteinExistence type="inferred from homology"/>
<dbReference type="AlphaFoldDB" id="A0A368RQN9"/>
<evidence type="ECO:0000259" key="11">
    <source>
        <dbReference type="Pfam" id="PF23598"/>
    </source>
</evidence>
<dbReference type="InterPro" id="IPR055414">
    <property type="entry name" value="LRR_R13L4/SHOC2-like"/>
</dbReference>
<feature type="domain" description="R13L1/DRL21-like LRR repeat region" evidence="12">
    <location>
        <begin position="906"/>
        <end position="1029"/>
    </location>
</feature>
<dbReference type="Pfam" id="PF00560">
    <property type="entry name" value="LRR_1"/>
    <property type="match status" value="1"/>
</dbReference>
<evidence type="ECO:0000256" key="2">
    <source>
        <dbReference type="ARBA" id="ARBA00022614"/>
    </source>
</evidence>
<dbReference type="InterPro" id="IPR042197">
    <property type="entry name" value="Apaf_helical"/>
</dbReference>
<dbReference type="Pfam" id="PF23598">
    <property type="entry name" value="LRR_14"/>
    <property type="match status" value="1"/>
</dbReference>
<dbReference type="Pfam" id="PF00931">
    <property type="entry name" value="NB-ARC"/>
    <property type="match status" value="1"/>
</dbReference>
<gene>
    <name evidence="13" type="ORF">SETIT_7G004000v2</name>
</gene>
<evidence type="ECO:0000259" key="9">
    <source>
        <dbReference type="Pfam" id="PF18052"/>
    </source>
</evidence>
<evidence type="ECO:0000259" key="12">
    <source>
        <dbReference type="Pfam" id="PF25019"/>
    </source>
</evidence>
<feature type="domain" description="Disease resistance N-terminal" evidence="9">
    <location>
        <begin position="14"/>
        <end position="95"/>
    </location>
</feature>
<evidence type="ECO:0000259" key="8">
    <source>
        <dbReference type="Pfam" id="PF00931"/>
    </source>
</evidence>
<dbReference type="SUPFAM" id="SSF52540">
    <property type="entry name" value="P-loop containing nucleoside triphosphate hydrolases"/>
    <property type="match status" value="1"/>
</dbReference>
<dbReference type="Pfam" id="PF23559">
    <property type="entry name" value="WHD_DRP"/>
    <property type="match status" value="1"/>
</dbReference>
<dbReference type="STRING" id="4555.A0A368RQN9"/>
<dbReference type="InterPro" id="IPR041118">
    <property type="entry name" value="Rx_N"/>
</dbReference>
<feature type="domain" description="Disease resistance protein winged helix" evidence="10">
    <location>
        <begin position="428"/>
        <end position="501"/>
    </location>
</feature>
<feature type="domain" description="NB-ARC" evidence="8">
    <location>
        <begin position="189"/>
        <end position="317"/>
    </location>
</feature>
<dbReference type="PANTHER" id="PTHR36766">
    <property type="entry name" value="PLANT BROAD-SPECTRUM MILDEW RESISTANCE PROTEIN RPW8"/>
    <property type="match status" value="1"/>
</dbReference>
<dbReference type="Gene3D" id="3.40.50.300">
    <property type="entry name" value="P-loop containing nucleotide triphosphate hydrolases"/>
    <property type="match status" value="1"/>
</dbReference>
<dbReference type="GO" id="GO:0006952">
    <property type="term" value="P:defense response"/>
    <property type="evidence" value="ECO:0007669"/>
    <property type="project" value="UniProtKB-KW"/>
</dbReference>
<name>A0A368RQN9_SETIT</name>
<evidence type="ECO:0000256" key="3">
    <source>
        <dbReference type="ARBA" id="ARBA00022737"/>
    </source>
</evidence>
<dbReference type="InterPro" id="IPR056789">
    <property type="entry name" value="LRR_R13L1-DRL21"/>
</dbReference>
<dbReference type="Pfam" id="PF13855">
    <property type="entry name" value="LRR_8"/>
    <property type="match status" value="1"/>
</dbReference>
<evidence type="ECO:0000256" key="6">
    <source>
        <dbReference type="ARBA" id="ARBA00022840"/>
    </source>
</evidence>
<keyword evidence="3" id="KW-0677">Repeat</keyword>
<dbReference type="PRINTS" id="PR00364">
    <property type="entry name" value="DISEASERSIST"/>
</dbReference>
<dbReference type="GO" id="GO:0043531">
    <property type="term" value="F:ADP binding"/>
    <property type="evidence" value="ECO:0007669"/>
    <property type="project" value="InterPro"/>
</dbReference>
<evidence type="ECO:0000256" key="7">
    <source>
        <dbReference type="ARBA" id="ARBA00023054"/>
    </source>
</evidence>
<protein>
    <recommendedName>
        <fullName evidence="14">NB-ARC domain-containing protein</fullName>
    </recommendedName>
</protein>
<dbReference type="GO" id="GO:0005524">
    <property type="term" value="F:ATP binding"/>
    <property type="evidence" value="ECO:0007669"/>
    <property type="project" value="UniProtKB-KW"/>
</dbReference>
<keyword evidence="7" id="KW-0175">Coiled coil</keyword>
<dbReference type="SMR" id="A0A368RQN9"/>